<dbReference type="GO" id="GO:0003723">
    <property type="term" value="F:RNA binding"/>
    <property type="evidence" value="ECO:0007669"/>
    <property type="project" value="UniProtKB-ARBA"/>
</dbReference>
<keyword evidence="4 11" id="KW-0378">Hydrolase</keyword>
<evidence type="ECO:0000256" key="12">
    <source>
        <dbReference type="SAM" id="MobiDB-lite"/>
    </source>
</evidence>
<dbReference type="Proteomes" id="UP000012081">
    <property type="component" value="Unassembled WGS sequence"/>
</dbReference>
<dbReference type="AlphaFoldDB" id="M8DYA8"/>
<dbReference type="PATRIC" id="fig|1300222.3.peg.2971"/>
<evidence type="ECO:0000256" key="2">
    <source>
        <dbReference type="ARBA" id="ARBA00022490"/>
    </source>
</evidence>
<dbReference type="InterPro" id="IPR027417">
    <property type="entry name" value="P-loop_NTPase"/>
</dbReference>
<dbReference type="PROSITE" id="PS51195">
    <property type="entry name" value="Q_MOTIF"/>
    <property type="match status" value="1"/>
</dbReference>
<keyword evidence="3 11" id="KW-0547">Nucleotide-binding</keyword>
<feature type="compositionally biased region" description="Gly residues" evidence="12">
    <location>
        <begin position="536"/>
        <end position="562"/>
    </location>
</feature>
<dbReference type="InterPro" id="IPR014001">
    <property type="entry name" value="Helicase_ATP-bd"/>
</dbReference>
<feature type="domain" description="Helicase ATP-binding" evidence="13">
    <location>
        <begin position="107"/>
        <end position="277"/>
    </location>
</feature>
<dbReference type="GO" id="GO:0005524">
    <property type="term" value="F:ATP binding"/>
    <property type="evidence" value="ECO:0007669"/>
    <property type="project" value="UniProtKB-KW"/>
</dbReference>
<evidence type="ECO:0000256" key="5">
    <source>
        <dbReference type="ARBA" id="ARBA00022806"/>
    </source>
</evidence>
<dbReference type="InterPro" id="IPR011545">
    <property type="entry name" value="DEAD/DEAH_box_helicase_dom"/>
</dbReference>
<keyword evidence="5 11" id="KW-0347">Helicase</keyword>
<feature type="region of interest" description="Disordered" evidence="12">
    <location>
        <begin position="510"/>
        <end position="568"/>
    </location>
</feature>
<dbReference type="PANTHER" id="PTHR47959">
    <property type="entry name" value="ATP-DEPENDENT RNA HELICASE RHLE-RELATED"/>
    <property type="match status" value="1"/>
</dbReference>
<proteinExistence type="inferred from homology"/>
<dbReference type="Gene3D" id="3.40.50.300">
    <property type="entry name" value="P-loop containing nucleotide triphosphate hydrolases"/>
    <property type="match status" value="2"/>
</dbReference>
<dbReference type="PROSITE" id="PS51194">
    <property type="entry name" value="HELICASE_CTER"/>
    <property type="match status" value="1"/>
</dbReference>
<evidence type="ECO:0000259" key="13">
    <source>
        <dbReference type="PROSITE" id="PS51192"/>
    </source>
</evidence>
<comment type="similarity">
    <text evidence="7 11">Belongs to the DEAD box helicase family.</text>
</comment>
<name>M8DYA8_9BACL</name>
<keyword evidence="2" id="KW-0963">Cytoplasm</keyword>
<evidence type="ECO:0000256" key="11">
    <source>
        <dbReference type="RuleBase" id="RU000492"/>
    </source>
</evidence>
<evidence type="ECO:0000256" key="3">
    <source>
        <dbReference type="ARBA" id="ARBA00022741"/>
    </source>
</evidence>
<dbReference type="SUPFAM" id="SSF52540">
    <property type="entry name" value="P-loop containing nucleoside triphosphate hydrolases"/>
    <property type="match status" value="1"/>
</dbReference>
<evidence type="ECO:0000259" key="15">
    <source>
        <dbReference type="PROSITE" id="PS51195"/>
    </source>
</evidence>
<accession>M8DYA8</accession>
<dbReference type="EC" id="3.6.4.13" evidence="1"/>
<evidence type="ECO:0000313" key="16">
    <source>
        <dbReference type="EMBL" id="EMT52006.1"/>
    </source>
</evidence>
<evidence type="ECO:0000256" key="6">
    <source>
        <dbReference type="ARBA" id="ARBA00022840"/>
    </source>
</evidence>
<feature type="domain" description="Helicase C-terminal" evidence="14">
    <location>
        <begin position="301"/>
        <end position="449"/>
    </location>
</feature>
<feature type="domain" description="DEAD-box RNA helicase Q" evidence="15">
    <location>
        <begin position="76"/>
        <end position="104"/>
    </location>
</feature>
<dbReference type="Pfam" id="PF00271">
    <property type="entry name" value="Helicase_C"/>
    <property type="match status" value="1"/>
</dbReference>
<dbReference type="EMBL" id="APBN01000005">
    <property type="protein sequence ID" value="EMT52006.1"/>
    <property type="molecule type" value="Genomic_DNA"/>
</dbReference>
<comment type="caution">
    <text evidence="16">The sequence shown here is derived from an EMBL/GenBank/DDBJ whole genome shotgun (WGS) entry which is preliminary data.</text>
</comment>
<evidence type="ECO:0000256" key="8">
    <source>
        <dbReference type="ARBA" id="ARBA00047984"/>
    </source>
</evidence>
<dbReference type="FunFam" id="3.40.50.300:FF:000108">
    <property type="entry name" value="ATP-dependent RNA helicase RhlE"/>
    <property type="match status" value="1"/>
</dbReference>
<dbReference type="SMART" id="SM00487">
    <property type="entry name" value="DEXDc"/>
    <property type="match status" value="1"/>
</dbReference>
<dbReference type="CDD" id="cd00268">
    <property type="entry name" value="DEADc"/>
    <property type="match status" value="1"/>
</dbReference>
<dbReference type="InterPro" id="IPR014014">
    <property type="entry name" value="RNA_helicase_DEAD_Q_motif"/>
</dbReference>
<dbReference type="InterPro" id="IPR050079">
    <property type="entry name" value="DEAD_box_RNA_helicase"/>
</dbReference>
<evidence type="ECO:0000256" key="9">
    <source>
        <dbReference type="ARBA" id="ARBA00067932"/>
    </source>
</evidence>
<evidence type="ECO:0000256" key="7">
    <source>
        <dbReference type="ARBA" id="ARBA00038437"/>
    </source>
</evidence>
<dbReference type="CDD" id="cd18787">
    <property type="entry name" value="SF2_C_DEAD"/>
    <property type="match status" value="1"/>
</dbReference>
<dbReference type="GO" id="GO:0005829">
    <property type="term" value="C:cytosol"/>
    <property type="evidence" value="ECO:0007669"/>
    <property type="project" value="TreeGrafter"/>
</dbReference>
<gene>
    <name evidence="16" type="ORF">I532_14223</name>
</gene>
<dbReference type="Pfam" id="PF00270">
    <property type="entry name" value="DEAD"/>
    <property type="match status" value="1"/>
</dbReference>
<dbReference type="PROSITE" id="PS00039">
    <property type="entry name" value="DEAD_ATP_HELICASE"/>
    <property type="match status" value="1"/>
</dbReference>
<dbReference type="InterPro" id="IPR000629">
    <property type="entry name" value="RNA-helicase_DEAD-box_CS"/>
</dbReference>
<dbReference type="SMART" id="SM00490">
    <property type="entry name" value="HELICc"/>
    <property type="match status" value="1"/>
</dbReference>
<dbReference type="InterPro" id="IPR001650">
    <property type="entry name" value="Helicase_C-like"/>
</dbReference>
<dbReference type="GO" id="GO:0016787">
    <property type="term" value="F:hydrolase activity"/>
    <property type="evidence" value="ECO:0007669"/>
    <property type="project" value="UniProtKB-KW"/>
</dbReference>
<reference evidence="16 17" key="1">
    <citation type="submission" date="2013-03" db="EMBL/GenBank/DDBJ databases">
        <title>Assembly of a new bacterial strain Brevibacillus borstelensis AK1.</title>
        <authorList>
            <person name="Rajan I."/>
            <person name="PoliReddy D."/>
            <person name="Sugumar T."/>
            <person name="Rathinam K."/>
            <person name="Alqarawi S."/>
            <person name="Khalil A.B."/>
            <person name="Sivakumar N."/>
        </authorList>
    </citation>
    <scope>NUCLEOTIDE SEQUENCE [LARGE SCALE GENOMIC DNA]</scope>
    <source>
        <strain evidence="16 17">AK1</strain>
    </source>
</reference>
<comment type="catalytic activity">
    <reaction evidence="8">
        <text>ATP + H2O = ADP + phosphate + H(+)</text>
        <dbReference type="Rhea" id="RHEA:13065"/>
        <dbReference type="ChEBI" id="CHEBI:15377"/>
        <dbReference type="ChEBI" id="CHEBI:15378"/>
        <dbReference type="ChEBI" id="CHEBI:30616"/>
        <dbReference type="ChEBI" id="CHEBI:43474"/>
        <dbReference type="ChEBI" id="CHEBI:456216"/>
        <dbReference type="EC" id="3.6.4.13"/>
    </reaction>
</comment>
<organism evidence="16 17">
    <name type="scientific">Brevibacillus borstelensis AK1</name>
    <dbReference type="NCBI Taxonomy" id="1300222"/>
    <lineage>
        <taxon>Bacteria</taxon>
        <taxon>Bacillati</taxon>
        <taxon>Bacillota</taxon>
        <taxon>Bacilli</taxon>
        <taxon>Bacillales</taxon>
        <taxon>Paenibacillaceae</taxon>
        <taxon>Brevibacillus</taxon>
    </lineage>
</organism>
<evidence type="ECO:0000256" key="1">
    <source>
        <dbReference type="ARBA" id="ARBA00012552"/>
    </source>
</evidence>
<evidence type="ECO:0000256" key="4">
    <source>
        <dbReference type="ARBA" id="ARBA00022801"/>
    </source>
</evidence>
<dbReference type="PANTHER" id="PTHR47959:SF1">
    <property type="entry name" value="ATP-DEPENDENT RNA HELICASE DBPA"/>
    <property type="match status" value="1"/>
</dbReference>
<dbReference type="STRING" id="1300222.I532_14223"/>
<dbReference type="PROSITE" id="PS51192">
    <property type="entry name" value="HELICASE_ATP_BIND_1"/>
    <property type="match status" value="1"/>
</dbReference>
<protein>
    <recommendedName>
        <fullName evidence="9">ATP-dependent RNA helicase CshA</fullName>
        <ecNumber evidence="1">3.6.4.13</ecNumber>
    </recommendedName>
</protein>
<keyword evidence="6 11" id="KW-0067">ATP-binding</keyword>
<evidence type="ECO:0000256" key="10">
    <source>
        <dbReference type="PROSITE-ProRule" id="PRU00552"/>
    </source>
</evidence>
<sequence>MQPSRLFHPRDFCEAKKGHSDRFVVFLKRLLYYRETEPALVAENEGRMPLSARQAGMADRRGRAASFEKEVSIMTKTFASFGFRPELMQGIQDSFYKEPTPIQAEAIPLITEGKDVIGQAQTGTGKTAAFVLPILNRLQAGKKDIQAVILTPTRELSIQIAKEAEKLGKHMGVNVLSLHGGTDIEKQLNKLKETVHIVVGTPGRVLDHMKRGSLHFGRISTLVLDEADKMLEMGFLEDVEQVIVNTPQQRQILLFSATMPDLVKKLAQQFMKQPPHIKIESKQKTVESIEQFYYVVNQTEKTDALVDLLEQEKPYLCIVFANTQVRVQQLTARLQENGFSASALYGDLSQNKREQLMKQFRDIKFQFLVATDIAARGLDVEGVTHVINYDLPNDVESYIHRVGRTGRAGQKGKAISLVSPRQKSMMIRFAKATKASIEERLLVVGRHLDAGRRERAKEREAYFIELREQKAKEEAKEKDKQIAPVREAIKKKTKVKPGYKKKLARELEELQTKYEKNRRRAEAIAARKAGKSGDAGKAGGAGRSGKPGGAGSRGGNRSGNFGGKRPRG</sequence>
<dbReference type="InterPro" id="IPR044742">
    <property type="entry name" value="DEAD/DEAH_RhlB"/>
</dbReference>
<dbReference type="GO" id="GO:0003724">
    <property type="term" value="F:RNA helicase activity"/>
    <property type="evidence" value="ECO:0007669"/>
    <property type="project" value="UniProtKB-EC"/>
</dbReference>
<evidence type="ECO:0000313" key="17">
    <source>
        <dbReference type="Proteomes" id="UP000012081"/>
    </source>
</evidence>
<evidence type="ECO:0000259" key="14">
    <source>
        <dbReference type="PROSITE" id="PS51194"/>
    </source>
</evidence>
<keyword evidence="17" id="KW-1185">Reference proteome</keyword>
<feature type="short sequence motif" description="Q motif" evidence="10">
    <location>
        <begin position="76"/>
        <end position="104"/>
    </location>
</feature>